<dbReference type="InterPro" id="IPR050663">
    <property type="entry name" value="Ankyrin-SOCS_Box"/>
</dbReference>
<feature type="repeat" description="ANK" evidence="3">
    <location>
        <begin position="178"/>
        <end position="210"/>
    </location>
</feature>
<dbReference type="STRING" id="155417.A0A4Q4TUH9"/>
<protein>
    <submittedName>
        <fullName evidence="5">Uncharacterized protein</fullName>
    </submittedName>
</protein>
<dbReference type="Proteomes" id="UP000293360">
    <property type="component" value="Unassembled WGS sequence"/>
</dbReference>
<dbReference type="GO" id="GO:0000976">
    <property type="term" value="F:transcription cis-regulatory region binding"/>
    <property type="evidence" value="ECO:0007669"/>
    <property type="project" value="TreeGrafter"/>
</dbReference>
<dbReference type="Pfam" id="PF12796">
    <property type="entry name" value="Ank_2"/>
    <property type="match status" value="1"/>
</dbReference>
<proteinExistence type="predicted"/>
<keyword evidence="1" id="KW-0677">Repeat</keyword>
<organism evidence="5 6">
    <name type="scientific">Monosporascus ibericus</name>
    <dbReference type="NCBI Taxonomy" id="155417"/>
    <lineage>
        <taxon>Eukaryota</taxon>
        <taxon>Fungi</taxon>
        <taxon>Dikarya</taxon>
        <taxon>Ascomycota</taxon>
        <taxon>Pezizomycotina</taxon>
        <taxon>Sordariomycetes</taxon>
        <taxon>Xylariomycetidae</taxon>
        <taxon>Xylariales</taxon>
        <taxon>Xylariales incertae sedis</taxon>
        <taxon>Monosporascus</taxon>
    </lineage>
</organism>
<feature type="compositionally biased region" description="Basic and acidic residues" evidence="4">
    <location>
        <begin position="47"/>
        <end position="59"/>
    </location>
</feature>
<feature type="compositionally biased region" description="Polar residues" evidence="4">
    <location>
        <begin position="20"/>
        <end position="30"/>
    </location>
</feature>
<evidence type="ECO:0000313" key="5">
    <source>
        <dbReference type="EMBL" id="RYP10488.1"/>
    </source>
</evidence>
<keyword evidence="2 3" id="KW-0040">ANK repeat</keyword>
<dbReference type="PROSITE" id="PS50088">
    <property type="entry name" value="ANK_REPEAT"/>
    <property type="match status" value="3"/>
</dbReference>
<gene>
    <name evidence="5" type="ORF">DL764_000671</name>
</gene>
<evidence type="ECO:0000256" key="1">
    <source>
        <dbReference type="ARBA" id="ARBA00022737"/>
    </source>
</evidence>
<dbReference type="InterPro" id="IPR036770">
    <property type="entry name" value="Ankyrin_rpt-contain_sf"/>
</dbReference>
<dbReference type="SMART" id="SM00248">
    <property type="entry name" value="ANK"/>
    <property type="match status" value="5"/>
</dbReference>
<comment type="caution">
    <text evidence="5">The sequence shown here is derived from an EMBL/GenBank/DDBJ whole genome shotgun (WGS) entry which is preliminary data.</text>
</comment>
<dbReference type="GO" id="GO:0045944">
    <property type="term" value="P:positive regulation of transcription by RNA polymerase II"/>
    <property type="evidence" value="ECO:0007669"/>
    <property type="project" value="TreeGrafter"/>
</dbReference>
<evidence type="ECO:0000256" key="3">
    <source>
        <dbReference type="PROSITE-ProRule" id="PRU00023"/>
    </source>
</evidence>
<dbReference type="PANTHER" id="PTHR24193:SF121">
    <property type="entry name" value="ADA2A-CONTAINING COMPLEX COMPONENT 3, ISOFORM D"/>
    <property type="match status" value="1"/>
</dbReference>
<evidence type="ECO:0000313" key="6">
    <source>
        <dbReference type="Proteomes" id="UP000293360"/>
    </source>
</evidence>
<dbReference type="OrthoDB" id="823504at2759"/>
<reference evidence="5 6" key="1">
    <citation type="submission" date="2018-06" db="EMBL/GenBank/DDBJ databases">
        <title>Complete Genomes of Monosporascus.</title>
        <authorList>
            <person name="Robinson A.J."/>
            <person name="Natvig D.O."/>
        </authorList>
    </citation>
    <scope>NUCLEOTIDE SEQUENCE [LARGE SCALE GENOMIC DNA]</scope>
    <source>
        <strain evidence="5 6">CBS 110550</strain>
    </source>
</reference>
<dbReference type="PANTHER" id="PTHR24193">
    <property type="entry name" value="ANKYRIN REPEAT PROTEIN"/>
    <property type="match status" value="1"/>
</dbReference>
<dbReference type="InterPro" id="IPR002110">
    <property type="entry name" value="Ankyrin_rpt"/>
</dbReference>
<evidence type="ECO:0000256" key="4">
    <source>
        <dbReference type="SAM" id="MobiDB-lite"/>
    </source>
</evidence>
<dbReference type="Pfam" id="PF00023">
    <property type="entry name" value="Ank"/>
    <property type="match status" value="1"/>
</dbReference>
<dbReference type="Gene3D" id="1.25.40.20">
    <property type="entry name" value="Ankyrin repeat-containing domain"/>
    <property type="match status" value="2"/>
</dbReference>
<dbReference type="AlphaFoldDB" id="A0A4Q4TUH9"/>
<feature type="repeat" description="ANK" evidence="3">
    <location>
        <begin position="326"/>
        <end position="366"/>
    </location>
</feature>
<accession>A0A4Q4TUH9</accession>
<feature type="repeat" description="ANK" evidence="3">
    <location>
        <begin position="245"/>
        <end position="277"/>
    </location>
</feature>
<keyword evidence="6" id="KW-1185">Reference proteome</keyword>
<dbReference type="SUPFAM" id="SSF48403">
    <property type="entry name" value="Ankyrin repeat"/>
    <property type="match status" value="1"/>
</dbReference>
<dbReference type="GO" id="GO:0005634">
    <property type="term" value="C:nucleus"/>
    <property type="evidence" value="ECO:0007669"/>
    <property type="project" value="TreeGrafter"/>
</dbReference>
<feature type="region of interest" description="Disordered" evidence="4">
    <location>
        <begin position="1"/>
        <end position="59"/>
    </location>
</feature>
<dbReference type="EMBL" id="QJNU01000018">
    <property type="protein sequence ID" value="RYP10488.1"/>
    <property type="molecule type" value="Genomic_DNA"/>
</dbReference>
<name>A0A4Q4TUH9_9PEZI</name>
<evidence type="ECO:0000256" key="2">
    <source>
        <dbReference type="ARBA" id="ARBA00023043"/>
    </source>
</evidence>
<sequence length="407" mass="45443">MADITSRKRPRAVSTPITPPVNTSAFTSPVETPAKKMRTLDPSETTTPKKEEDRTSKEVHKIESLDGLPHELVLEIAKECSEGTLESLARTCKHLKGPATECLYLDNILHKDSSAAYTAAANGDVGTLENQWYRCDEEEEESDIKDESEDDALKSLSIDEANNCLYNKLRFRDIQWASDWTPMRLAALYGHKNAIKFLQDHAVDIEIRDGNGHTSLFYAVHGANFMRKIRSLTYFDADIDRLEPNGDTMLAWACKTGEHILVMRLILAGADVHFRGASDAGKSLLHHFCASSHLEEDFGEDRVHFPRQIIQMFVSRGLSLDLQDDAGNTPLHVAAAVSQSGQSYKRTTELITVLVSAGADTRSQNKEGVTPLMIGSSYVDNPNETISKRMSKIESQHCWEERRTSFS</sequence>